<dbReference type="InterPro" id="IPR029021">
    <property type="entry name" value="Prot-tyrosine_phosphatase-like"/>
</dbReference>
<organism evidence="7">
    <name type="scientific">Brassica napus</name>
    <name type="common">Rape</name>
    <dbReference type="NCBI Taxonomy" id="3708"/>
    <lineage>
        <taxon>Eukaryota</taxon>
        <taxon>Viridiplantae</taxon>
        <taxon>Streptophyta</taxon>
        <taxon>Embryophyta</taxon>
        <taxon>Tracheophyta</taxon>
        <taxon>Spermatophyta</taxon>
        <taxon>Magnoliopsida</taxon>
        <taxon>eudicotyledons</taxon>
        <taxon>Gunneridae</taxon>
        <taxon>Pentapetalae</taxon>
        <taxon>rosids</taxon>
        <taxon>malvids</taxon>
        <taxon>Brassicales</taxon>
        <taxon>Brassicaceae</taxon>
        <taxon>Brassiceae</taxon>
        <taxon>Brassica</taxon>
    </lineage>
</organism>
<dbReference type="Pfam" id="PF02181">
    <property type="entry name" value="FH2"/>
    <property type="match status" value="1"/>
</dbReference>
<evidence type="ECO:0000256" key="3">
    <source>
        <dbReference type="RuleBase" id="RU361260"/>
    </source>
</evidence>
<gene>
    <name evidence="7" type="ORF">DARMORV10_C05P31000.1</name>
</gene>
<dbReference type="PANTHER" id="PTHR45733:SF17">
    <property type="entry name" value="FORMIN-LIKE PROTEIN 14"/>
    <property type="match status" value="1"/>
</dbReference>
<dbReference type="AlphaFoldDB" id="A0A816LFE7"/>
<dbReference type="InterPro" id="IPR042201">
    <property type="entry name" value="FH2_Formin_sf"/>
</dbReference>
<dbReference type="PROSITE" id="PS51444">
    <property type="entry name" value="FH2"/>
    <property type="match status" value="1"/>
</dbReference>
<feature type="region of interest" description="Disordered" evidence="4">
    <location>
        <begin position="1238"/>
        <end position="1269"/>
    </location>
</feature>
<sequence>MSRRSRIKEKSSREMKRARSPAAAASGNVNSRRLTLIDCHVFIDRSTFESAEMSLLSRFFYKRPPDGLLEFADRVYVFDSCFCTEVLADDLYQIFLHEVINDLHEDFPESSFLAFNFREGEKRSVFAETLCEYDVTVLEYPRQYEGCPLLPLSLIQHFLRVCENWLSRGSRQDVILLHCERGGWPLLAFVLASFLIFRKVHSGERRTLEIVHREAPKGLLQLLSPLNPFPSQLRYLQYVARRNISPEWPPPERSLSLDCVIIRAIPNFDSQHGCRPIIRIFGRNYSCTSGLSTEMLYSMSNKKKPLRHYRQAQCDVIKIDIQCWVQGDVVLECVHMDLEPEREVMMFRVMFNTAFIRSNILMLNSDNLDILWEAKDHYPKGFRAEVLFGEVENALPQKVPTPIVNGDETGGLPIEAFSKVQELFSGVDLAENGDDAALWLLKQLAAINDAKEFTRFRHRGGFYMNSPDSEEETNTSSAADSSDEGFDAIHRPRISLSFDNDDPEGIPISFAPESSAEPHEFSRGQQQEDQSKDSVQLSALPSSATLLPPPLPPPPPPLFSVNKVTSIDSLPSQPQPPPPPAPLPSFSSRDHPTTSHHPINKTPPPPPPPPPFSRSISPPSAPPPPPPPPPPPSFGSTGNKLQVQPPPPPFSKSISPSSAPPPPPPPPFGNTGNKVQAKPHPPPPPPPPPPIQASSTKCVPSPPPPPPTSHSGLARTGPPSAPPPPPPPLPKAYISNAPMPPPLPPSSAKLGAPPPPPPPPPSSAKLGAPPPPPPPPRPPSSGKLGAPPPPPPPPLSKTPAPPPPPLSKTSAPPPPPALGRGTSSCPPPLGAKGSNAPPPPPAAGRGRASSGLGRGRGVSVPTVAPKKTVLKPLHWSKVTRPAKGSLWADDTQKQENQPRAPEIDISELESLFSAVSDTAAKKSTARRGSSISKPEKVQLVDLRRANNCEIMLTKIKIPLPDMLSAVLALDSSVLDIDQVENLIKFCPTKEEMELLRNYTGDKEMLGKCEQFFMELMKVPRIEAKLRVFGFKITFASQAEDLKSCLNTINDATKEVKESAKLRQIMQTILTLGNALNQGTARGSAVGFKLESLLKLSDTRAKNNKMTLMHYLCKLVGEKMPELLDFPSDLAHLEAASKIDFKTLAEEMQAAAKGLEKVDHELMASGNDGAISLGFRKVLKEFLATAEAEVRLLASLYTESGRNADSLCHYFGEDPNRCPFEQVTKILALFMKTFIKSREENEKQAEADKKKLEKDTMKEKPMLKKDGADP</sequence>
<accession>A0A816LFE7</accession>
<dbReference type="InterPro" id="IPR035892">
    <property type="entry name" value="C2_domain_sf"/>
</dbReference>
<feature type="region of interest" description="Disordered" evidence="4">
    <location>
        <begin position="1"/>
        <end position="26"/>
    </location>
</feature>
<evidence type="ECO:0000313" key="7">
    <source>
        <dbReference type="EMBL" id="CAF1929091.1"/>
    </source>
</evidence>
<feature type="region of interest" description="Disordered" evidence="4">
    <location>
        <begin position="462"/>
        <end position="865"/>
    </location>
</feature>
<keyword evidence="2" id="KW-0378">Hydrolase</keyword>
<dbReference type="FunFam" id="3.90.190.10:FF:000165">
    <property type="entry name" value="Formin-like protein"/>
    <property type="match status" value="1"/>
</dbReference>
<evidence type="ECO:0000259" key="6">
    <source>
        <dbReference type="PROSITE" id="PS51444"/>
    </source>
</evidence>
<feature type="compositionally biased region" description="Pro residues" evidence="4">
    <location>
        <begin position="619"/>
        <end position="633"/>
    </location>
</feature>
<evidence type="ECO:0000256" key="1">
    <source>
        <dbReference type="ARBA" id="ARBA00006468"/>
    </source>
</evidence>
<protein>
    <recommendedName>
        <fullName evidence="3">Formin-like protein</fullName>
    </recommendedName>
</protein>
<dbReference type="Proteomes" id="UP001295469">
    <property type="component" value="Chromosome C05"/>
</dbReference>
<feature type="compositionally biased region" description="Pro residues" evidence="4">
    <location>
        <begin position="679"/>
        <end position="691"/>
    </location>
</feature>
<dbReference type="FunFam" id="1.20.58.2220:FF:000020">
    <property type="entry name" value="Formin-like protein"/>
    <property type="match status" value="1"/>
</dbReference>
<dbReference type="Gene3D" id="1.20.58.2220">
    <property type="entry name" value="Formin, FH2 domain"/>
    <property type="match status" value="1"/>
</dbReference>
<feature type="compositionally biased region" description="Pro residues" evidence="4">
    <location>
        <begin position="752"/>
        <end position="779"/>
    </location>
</feature>
<dbReference type="GO" id="GO:0004721">
    <property type="term" value="F:phosphoprotein phosphatase activity"/>
    <property type="evidence" value="ECO:0007669"/>
    <property type="project" value="UniProtKB-KW"/>
</dbReference>
<dbReference type="InterPro" id="IPR051144">
    <property type="entry name" value="Formin_homology_domain"/>
</dbReference>
<dbReference type="SMART" id="SM00498">
    <property type="entry name" value="FH2"/>
    <property type="match status" value="1"/>
</dbReference>
<dbReference type="FunFam" id="2.60.40.1110:FF:000006">
    <property type="entry name" value="Formin-like protein"/>
    <property type="match status" value="1"/>
</dbReference>
<evidence type="ECO:0000259" key="5">
    <source>
        <dbReference type="PROSITE" id="PS51182"/>
    </source>
</evidence>
<dbReference type="SUPFAM" id="SSF101447">
    <property type="entry name" value="Formin homology 2 domain (FH2 domain)"/>
    <property type="match status" value="1"/>
</dbReference>
<dbReference type="EMBL" id="HG994369">
    <property type="protein sequence ID" value="CAF1929091.1"/>
    <property type="molecule type" value="Genomic_DNA"/>
</dbReference>
<feature type="region of interest" description="Disordered" evidence="4">
    <location>
        <begin position="881"/>
        <end position="903"/>
    </location>
</feature>
<dbReference type="Gene3D" id="3.90.190.10">
    <property type="entry name" value="Protein tyrosine phosphatase superfamily"/>
    <property type="match status" value="1"/>
</dbReference>
<feature type="domain" description="C2 tensin-type" evidence="5">
    <location>
        <begin position="252"/>
        <end position="391"/>
    </location>
</feature>
<evidence type="ECO:0000256" key="2">
    <source>
        <dbReference type="ARBA" id="ARBA00022912"/>
    </source>
</evidence>
<feature type="compositionally biased region" description="Pro residues" evidence="4">
    <location>
        <begin position="719"/>
        <end position="730"/>
    </location>
</feature>
<dbReference type="InterPro" id="IPR015425">
    <property type="entry name" value="FH2_Formin"/>
</dbReference>
<feature type="compositionally biased region" description="Pro residues" evidence="4">
    <location>
        <begin position="786"/>
        <end position="817"/>
    </location>
</feature>
<feature type="compositionally biased region" description="Low complexity" evidence="4">
    <location>
        <begin position="537"/>
        <end position="546"/>
    </location>
</feature>
<dbReference type="Gene3D" id="2.60.40.1110">
    <property type="match status" value="1"/>
</dbReference>
<dbReference type="PROSITE" id="PS51182">
    <property type="entry name" value="C2_TENSIN"/>
    <property type="match status" value="1"/>
</dbReference>
<keyword evidence="2" id="KW-0904">Protein phosphatase</keyword>
<feature type="compositionally biased region" description="Basic and acidic residues" evidence="4">
    <location>
        <begin position="8"/>
        <end position="17"/>
    </location>
</feature>
<feature type="compositionally biased region" description="Pro residues" evidence="4">
    <location>
        <begin position="573"/>
        <end position="583"/>
    </location>
</feature>
<feature type="compositionally biased region" description="Pro residues" evidence="4">
    <location>
        <begin position="658"/>
        <end position="668"/>
    </location>
</feature>
<dbReference type="InterPro" id="IPR014020">
    <property type="entry name" value="Tensin_C2-dom"/>
</dbReference>
<dbReference type="PANTHER" id="PTHR45733">
    <property type="entry name" value="FORMIN-J"/>
    <property type="match status" value="1"/>
</dbReference>
<reference evidence="7" key="1">
    <citation type="submission" date="2021-01" db="EMBL/GenBank/DDBJ databases">
        <authorList>
            <consortium name="Genoscope - CEA"/>
            <person name="William W."/>
        </authorList>
    </citation>
    <scope>NUCLEOTIDE SEQUENCE</scope>
</reference>
<evidence type="ECO:0000256" key="4">
    <source>
        <dbReference type="SAM" id="MobiDB-lite"/>
    </source>
</evidence>
<name>A0A816LFE7_BRANA</name>
<dbReference type="SUPFAM" id="SSF52799">
    <property type="entry name" value="(Phosphotyrosine protein) phosphatases II"/>
    <property type="match status" value="1"/>
</dbReference>
<feature type="compositionally biased region" description="Polar residues" evidence="4">
    <location>
        <begin position="523"/>
        <end position="536"/>
    </location>
</feature>
<dbReference type="SUPFAM" id="SSF49562">
    <property type="entry name" value="C2 domain (Calcium/lipid-binding domain, CaLB)"/>
    <property type="match status" value="1"/>
</dbReference>
<dbReference type="Pfam" id="PF10409">
    <property type="entry name" value="PTEN_C2"/>
    <property type="match status" value="1"/>
</dbReference>
<feature type="compositionally biased region" description="Pro residues" evidence="4">
    <location>
        <begin position="601"/>
        <end position="612"/>
    </location>
</feature>
<dbReference type="SMART" id="SM01326">
    <property type="entry name" value="PTEN_C2"/>
    <property type="match status" value="1"/>
</dbReference>
<proteinExistence type="inferred from homology"/>
<feature type="compositionally biased region" description="Pro residues" evidence="4">
    <location>
        <begin position="547"/>
        <end position="558"/>
    </location>
</feature>
<feature type="domain" description="FH2" evidence="6">
    <location>
        <begin position="860"/>
        <end position="1259"/>
    </location>
</feature>
<comment type="similarity">
    <text evidence="1">Belongs to the formin-like family. Class-II subfamily.</text>
</comment>